<evidence type="ECO:0000313" key="1">
    <source>
        <dbReference type="EMBL" id="ASK61351.1"/>
    </source>
</evidence>
<dbReference type="AlphaFoldDB" id="A0A220U0H2"/>
<gene>
    <name evidence="1" type="ORF">CFK37_03765</name>
</gene>
<name>A0A220U0H2_9BACI</name>
<keyword evidence="2" id="KW-1185">Reference proteome</keyword>
<evidence type="ECO:0000313" key="2">
    <source>
        <dbReference type="Proteomes" id="UP000198312"/>
    </source>
</evidence>
<dbReference type="KEGG" id="vil:CFK37_03765"/>
<organism evidence="1 2">
    <name type="scientific">Virgibacillus phasianinus</name>
    <dbReference type="NCBI Taxonomy" id="2017483"/>
    <lineage>
        <taxon>Bacteria</taxon>
        <taxon>Bacillati</taxon>
        <taxon>Bacillota</taxon>
        <taxon>Bacilli</taxon>
        <taxon>Bacillales</taxon>
        <taxon>Bacillaceae</taxon>
        <taxon>Virgibacillus</taxon>
    </lineage>
</organism>
<sequence length="94" mass="10880">MKSAYKIVSTFDSACPATLVLTDEETGNEDERRIWNPDPDGKDDLYVCLYNPYQHHVQESDAIEDLLDVYHMEEVLMPGMYQHLQTPCLMGKNR</sequence>
<dbReference type="Proteomes" id="UP000198312">
    <property type="component" value="Chromosome"/>
</dbReference>
<reference evidence="1 2" key="1">
    <citation type="submission" date="2017-07" db="EMBL/GenBank/DDBJ databases">
        <title>Virgibacillus sp. LM2416.</title>
        <authorList>
            <person name="Tak E.J."/>
            <person name="Bae J.-W."/>
        </authorList>
    </citation>
    <scope>NUCLEOTIDE SEQUENCE [LARGE SCALE GENOMIC DNA]</scope>
    <source>
        <strain evidence="1 2">LM2416</strain>
    </source>
</reference>
<accession>A0A220U0H2</accession>
<protein>
    <submittedName>
        <fullName evidence="1">Uncharacterized protein</fullName>
    </submittedName>
</protein>
<dbReference type="OrthoDB" id="2965583at2"/>
<dbReference type="EMBL" id="CP022315">
    <property type="protein sequence ID" value="ASK61351.1"/>
    <property type="molecule type" value="Genomic_DNA"/>
</dbReference>
<dbReference type="RefSeq" id="WP_089060628.1">
    <property type="nucleotide sequence ID" value="NZ_CP022315.1"/>
</dbReference>
<proteinExistence type="predicted"/>